<keyword evidence="2 4" id="KW-0813">Transport</keyword>
<dbReference type="GO" id="GO:0005576">
    <property type="term" value="C:extracellular region"/>
    <property type="evidence" value="ECO:0007669"/>
    <property type="project" value="UniProtKB-SubCell"/>
</dbReference>
<dbReference type="GO" id="GO:0042301">
    <property type="term" value="F:phosphate ion binding"/>
    <property type="evidence" value="ECO:0007669"/>
    <property type="project" value="UniProtKB-UniRule"/>
</dbReference>
<keyword evidence="7" id="KW-1185">Reference proteome</keyword>
<dbReference type="GO" id="GO:0042597">
    <property type="term" value="C:periplasmic space"/>
    <property type="evidence" value="ECO:0007669"/>
    <property type="project" value="UniProtKB-SubCell"/>
</dbReference>
<feature type="domain" description="PBP" evidence="5">
    <location>
        <begin position="28"/>
        <end position="277"/>
    </location>
</feature>
<dbReference type="InterPro" id="IPR050811">
    <property type="entry name" value="Phosphate_ABC_transporter"/>
</dbReference>
<proteinExistence type="inferred from homology"/>
<keyword evidence="4" id="KW-0964">Secreted</keyword>
<keyword evidence="4" id="KW-0592">Phosphate transport</keyword>
<evidence type="ECO:0000313" key="6">
    <source>
        <dbReference type="EMBL" id="TLX64058.1"/>
    </source>
</evidence>
<reference evidence="6 7" key="1">
    <citation type="journal article" date="2017" name="Eur. J. Clin. Microbiol. Infect. Dis.">
        <title>Uncommonly isolated clinical Pseudomonas: identification and phylogenetic assignation.</title>
        <authorList>
            <person name="Mulet M."/>
            <person name="Gomila M."/>
            <person name="Ramirez A."/>
            <person name="Cardew S."/>
            <person name="Moore E.R."/>
            <person name="Lalucat J."/>
            <person name="Garcia-Valdes E."/>
        </authorList>
    </citation>
    <scope>NUCLEOTIDE SEQUENCE [LARGE SCALE GENOMIC DNA]</scope>
    <source>
        <strain evidence="6 7">SD129</strain>
    </source>
</reference>
<evidence type="ECO:0000256" key="3">
    <source>
        <dbReference type="ARBA" id="ARBA00022729"/>
    </source>
</evidence>
<dbReference type="EMBL" id="QLAG01000008">
    <property type="protein sequence ID" value="TLX64058.1"/>
    <property type="molecule type" value="Genomic_DNA"/>
</dbReference>
<feature type="chain" id="PRO_5027135972" description="Phosphate-binding protein" evidence="4">
    <location>
        <begin position="27"/>
        <end position="317"/>
    </location>
</feature>
<dbReference type="PANTHER" id="PTHR30570">
    <property type="entry name" value="PERIPLASMIC PHOSPHATE BINDING COMPONENT OF PHOSPHATE ABC TRANSPORTER"/>
    <property type="match status" value="1"/>
</dbReference>
<dbReference type="Pfam" id="PF12849">
    <property type="entry name" value="PBP_like_2"/>
    <property type="match status" value="1"/>
</dbReference>
<dbReference type="PANTHER" id="PTHR30570:SF1">
    <property type="entry name" value="PHOSPHATE-BINDING PROTEIN PSTS"/>
    <property type="match status" value="1"/>
</dbReference>
<protein>
    <recommendedName>
        <fullName evidence="4">Phosphate-binding protein</fullName>
    </recommendedName>
</protein>
<dbReference type="SUPFAM" id="SSF53850">
    <property type="entry name" value="Periplasmic binding protein-like II"/>
    <property type="match status" value="1"/>
</dbReference>
<gene>
    <name evidence="6" type="ORF">DN820_08180</name>
</gene>
<feature type="signal peptide" evidence="4">
    <location>
        <begin position="1"/>
        <end position="26"/>
    </location>
</feature>
<comment type="subcellular location">
    <subcellularLocation>
        <location evidence="4">Periplasm</location>
    </subcellularLocation>
    <subcellularLocation>
        <location evidence="4">Secreted</location>
    </subcellularLocation>
</comment>
<keyword evidence="4" id="KW-0574">Periplasm</keyword>
<dbReference type="Gene3D" id="3.40.190.10">
    <property type="entry name" value="Periplasmic binding protein-like II"/>
    <property type="match status" value="2"/>
</dbReference>
<dbReference type="InterPro" id="IPR024370">
    <property type="entry name" value="PBP_domain"/>
</dbReference>
<comment type="caution">
    <text evidence="6">The sequence shown here is derived from an EMBL/GenBank/DDBJ whole genome shotgun (WGS) entry which is preliminary data.</text>
</comment>
<dbReference type="CDD" id="cd13654">
    <property type="entry name" value="PBP2_phosphate_like_2"/>
    <property type="match status" value="1"/>
</dbReference>
<evidence type="ECO:0000313" key="7">
    <source>
        <dbReference type="Proteomes" id="UP000306753"/>
    </source>
</evidence>
<name>A0A5R9QGF2_9GAMM</name>
<accession>A0A5R9QGF2</accession>
<keyword evidence="3 4" id="KW-0732">Signal</keyword>
<comment type="similarity">
    <text evidence="1 4">Belongs to the PstS family.</text>
</comment>
<dbReference type="NCBIfam" id="TIGR02136">
    <property type="entry name" value="ptsS_2"/>
    <property type="match status" value="1"/>
</dbReference>
<evidence type="ECO:0000256" key="2">
    <source>
        <dbReference type="ARBA" id="ARBA00022448"/>
    </source>
</evidence>
<organism evidence="6 7">
    <name type="scientific">Stutzerimonas nosocomialis</name>
    <dbReference type="NCBI Taxonomy" id="1056496"/>
    <lineage>
        <taxon>Bacteria</taxon>
        <taxon>Pseudomonadati</taxon>
        <taxon>Pseudomonadota</taxon>
        <taxon>Gammaproteobacteria</taxon>
        <taxon>Pseudomonadales</taxon>
        <taxon>Pseudomonadaceae</taxon>
        <taxon>Stutzerimonas</taxon>
    </lineage>
</organism>
<evidence type="ECO:0000256" key="1">
    <source>
        <dbReference type="ARBA" id="ARBA00008725"/>
    </source>
</evidence>
<dbReference type="InterPro" id="IPR011862">
    <property type="entry name" value="Phos-bd"/>
</dbReference>
<dbReference type="AlphaFoldDB" id="A0A5R9QGF2"/>
<evidence type="ECO:0000259" key="5">
    <source>
        <dbReference type="Pfam" id="PF12849"/>
    </source>
</evidence>
<dbReference type="GO" id="GO:0007155">
    <property type="term" value="P:cell adhesion"/>
    <property type="evidence" value="ECO:0007669"/>
    <property type="project" value="UniProtKB-UniRule"/>
</dbReference>
<dbReference type="Proteomes" id="UP000306753">
    <property type="component" value="Unassembled WGS sequence"/>
</dbReference>
<dbReference type="GO" id="GO:0006817">
    <property type="term" value="P:phosphate ion transport"/>
    <property type="evidence" value="ECO:0007669"/>
    <property type="project" value="UniProtKB-UniRule"/>
</dbReference>
<comment type="function">
    <text evidence="4">Involved in the system for phosphate transport across the cytoplasmic membrane.</text>
</comment>
<evidence type="ECO:0000256" key="4">
    <source>
        <dbReference type="RuleBase" id="RU367119"/>
    </source>
</evidence>
<sequence>MGITRTIKTPTLALTVALLGAGGAVATGDEQRPIRIDGSSTLFPVTFEAARRFQRAQPGSSIQVEFSGSGAGFRAFCRGEIDVANASRDMNAHEQAECAKHDIHFRQLPVAIDSIAIVVNPANRWADDITVEELKTLWAPEAEEKITTWKAIREHWPDEPVELFGRGQNSGTYDVFTEAIVGQAHRSRHDYHASEDEEALARGIADSPNALGFFGIGAYHRHWDELKLVAVDAGKGPVYPTLATVGSGDYQPLTRPLYLYVNERSLTGNPRLREFLTHYLTHLRSWIHFTGFMPLDDGGYQQSLQRLGAGAPVGARP</sequence>